<keyword evidence="7" id="KW-0676">Redox-active center</keyword>
<evidence type="ECO:0000256" key="5">
    <source>
        <dbReference type="ARBA" id="ARBA00023002"/>
    </source>
</evidence>
<evidence type="ECO:0000256" key="6">
    <source>
        <dbReference type="ARBA" id="ARBA00023157"/>
    </source>
</evidence>
<keyword evidence="4" id="KW-0249">Electron transport</keyword>
<accession>A0ABD5U783</accession>
<gene>
    <name evidence="9" type="ORF">ACFQHK_07900</name>
</gene>
<dbReference type="RefSeq" id="WP_304448114.1">
    <property type="nucleotide sequence ID" value="NZ_JARRAH010000001.1"/>
</dbReference>
<dbReference type="Proteomes" id="UP001596406">
    <property type="component" value="Unassembled WGS sequence"/>
</dbReference>
<comment type="similarity">
    <text evidence="2">Belongs to the glutaredoxin family.</text>
</comment>
<evidence type="ECO:0000313" key="10">
    <source>
        <dbReference type="Proteomes" id="UP001596406"/>
    </source>
</evidence>
<keyword evidence="10" id="KW-1185">Reference proteome</keyword>
<proteinExistence type="inferred from homology"/>
<comment type="similarity">
    <text evidence="1">Belongs to the thioredoxin family. DsbA subfamily.</text>
</comment>
<keyword evidence="3" id="KW-0732">Signal</keyword>
<protein>
    <submittedName>
        <fullName evidence="9">DsbA family protein</fullName>
    </submittedName>
</protein>
<dbReference type="PROSITE" id="PS51318">
    <property type="entry name" value="TAT"/>
    <property type="match status" value="1"/>
</dbReference>
<evidence type="ECO:0000256" key="1">
    <source>
        <dbReference type="ARBA" id="ARBA00005791"/>
    </source>
</evidence>
<evidence type="ECO:0000256" key="3">
    <source>
        <dbReference type="ARBA" id="ARBA00022729"/>
    </source>
</evidence>
<dbReference type="Pfam" id="PF13462">
    <property type="entry name" value="Thioredoxin_4"/>
    <property type="match status" value="1"/>
</dbReference>
<keyword evidence="4" id="KW-0813">Transport</keyword>
<dbReference type="InterPro" id="IPR036249">
    <property type="entry name" value="Thioredoxin-like_sf"/>
</dbReference>
<evidence type="ECO:0000313" key="9">
    <source>
        <dbReference type="EMBL" id="MFC6836430.1"/>
    </source>
</evidence>
<keyword evidence="5" id="KW-0560">Oxidoreductase</keyword>
<dbReference type="GO" id="GO:0016491">
    <property type="term" value="F:oxidoreductase activity"/>
    <property type="evidence" value="ECO:0007669"/>
    <property type="project" value="UniProtKB-KW"/>
</dbReference>
<evidence type="ECO:0000256" key="7">
    <source>
        <dbReference type="ARBA" id="ARBA00023284"/>
    </source>
</evidence>
<organism evidence="9 10">
    <name type="scientific">Halomarina ordinaria</name>
    <dbReference type="NCBI Taxonomy" id="3033939"/>
    <lineage>
        <taxon>Archaea</taxon>
        <taxon>Methanobacteriati</taxon>
        <taxon>Methanobacteriota</taxon>
        <taxon>Stenosarchaea group</taxon>
        <taxon>Halobacteria</taxon>
        <taxon>Halobacteriales</taxon>
        <taxon>Natronomonadaceae</taxon>
        <taxon>Halomarina</taxon>
    </lineage>
</organism>
<dbReference type="AlphaFoldDB" id="A0ABD5U783"/>
<dbReference type="InterPro" id="IPR006311">
    <property type="entry name" value="TAT_signal"/>
</dbReference>
<dbReference type="PANTHER" id="PTHR13887:SF14">
    <property type="entry name" value="DISULFIDE BOND FORMATION PROTEIN D"/>
    <property type="match status" value="1"/>
</dbReference>
<dbReference type="EMBL" id="JBHSXM010000001">
    <property type="protein sequence ID" value="MFC6836430.1"/>
    <property type="molecule type" value="Genomic_DNA"/>
</dbReference>
<name>A0ABD5U783_9EURY</name>
<comment type="caution">
    <text evidence="9">The sequence shown here is derived from an EMBL/GenBank/DDBJ whole genome shotgun (WGS) entry which is preliminary data.</text>
</comment>
<keyword evidence="6" id="KW-1015">Disulfide bond</keyword>
<evidence type="ECO:0000259" key="8">
    <source>
        <dbReference type="Pfam" id="PF13462"/>
    </source>
</evidence>
<evidence type="ECO:0000256" key="2">
    <source>
        <dbReference type="ARBA" id="ARBA00007787"/>
    </source>
</evidence>
<evidence type="ECO:0000256" key="4">
    <source>
        <dbReference type="ARBA" id="ARBA00022982"/>
    </source>
</evidence>
<reference evidence="9 10" key="1">
    <citation type="journal article" date="2019" name="Int. J. Syst. Evol. Microbiol.">
        <title>The Global Catalogue of Microorganisms (GCM) 10K type strain sequencing project: providing services to taxonomists for standard genome sequencing and annotation.</title>
        <authorList>
            <consortium name="The Broad Institute Genomics Platform"/>
            <consortium name="The Broad Institute Genome Sequencing Center for Infectious Disease"/>
            <person name="Wu L."/>
            <person name="Ma J."/>
        </authorList>
    </citation>
    <scope>NUCLEOTIDE SEQUENCE [LARGE SCALE GENOMIC DNA]</scope>
    <source>
        <strain evidence="9 10">PSRA2</strain>
    </source>
</reference>
<feature type="domain" description="Thioredoxin-like fold" evidence="8">
    <location>
        <begin position="65"/>
        <end position="203"/>
    </location>
</feature>
<dbReference type="SUPFAM" id="SSF52833">
    <property type="entry name" value="Thioredoxin-like"/>
    <property type="match status" value="1"/>
</dbReference>
<dbReference type="PROSITE" id="PS51257">
    <property type="entry name" value="PROKAR_LIPOPROTEIN"/>
    <property type="match status" value="1"/>
</dbReference>
<sequence length="226" mass="24369">MTLSRRRFLAAAGATGAVGLAGCLGSSEEMPDGPVTQVSVPDSPGDYTYATMGTGEEPLVTYIGNWKCPFCAAFSENYLRDIVSNYVEPGDLSLEYRDWPGLISEDDVNAVHAGLAVWEVDPETYWTYHEYVMVNQPSESESWTTADRLAGFAESAGVSDPDAVRQAVEEEAYQEEVQANQQYVQETGAGGTPAMVIDGSSYQAIGDREGNANPDVEEALTALVEE</sequence>
<dbReference type="InterPro" id="IPR012336">
    <property type="entry name" value="Thioredoxin-like_fold"/>
</dbReference>
<dbReference type="PANTHER" id="PTHR13887">
    <property type="entry name" value="GLUTATHIONE S-TRANSFERASE KAPPA"/>
    <property type="match status" value="1"/>
</dbReference>
<dbReference type="Gene3D" id="3.40.30.10">
    <property type="entry name" value="Glutaredoxin"/>
    <property type="match status" value="1"/>
</dbReference>